<dbReference type="STRING" id="523850.TON_0949"/>
<keyword evidence="3" id="KW-1185">Reference proteome</keyword>
<dbReference type="PATRIC" id="fig|523850.10.peg.957"/>
<dbReference type="Proteomes" id="UP000002727">
    <property type="component" value="Chromosome"/>
</dbReference>
<feature type="transmembrane region" description="Helical" evidence="1">
    <location>
        <begin position="6"/>
        <end position="23"/>
    </location>
</feature>
<evidence type="ECO:0000313" key="2">
    <source>
        <dbReference type="EMBL" id="ACJ16437.1"/>
    </source>
</evidence>
<dbReference type="AlphaFoldDB" id="B6YWH4"/>
<dbReference type="RefSeq" id="WP_012571909.1">
    <property type="nucleotide sequence ID" value="NC_011529.1"/>
</dbReference>
<dbReference type="KEGG" id="ton:TON_0949"/>
<keyword evidence="1" id="KW-1133">Transmembrane helix</keyword>
<proteinExistence type="predicted"/>
<accession>B6YWH4</accession>
<sequence length="92" mass="10408">MLTELLVALFWALVGFSLALIIWRRNRFRASLFRLSLSMTLEVAYIEKRSVPLKHIILGLLVFLASAMIVSQDEGTSRSLGRQYFSGSFRGA</sequence>
<organism evidence="2 3">
    <name type="scientific">Thermococcus onnurineus (strain NA1)</name>
    <dbReference type="NCBI Taxonomy" id="523850"/>
    <lineage>
        <taxon>Archaea</taxon>
        <taxon>Methanobacteriati</taxon>
        <taxon>Methanobacteriota</taxon>
        <taxon>Thermococci</taxon>
        <taxon>Thermococcales</taxon>
        <taxon>Thermococcaceae</taxon>
        <taxon>Thermococcus</taxon>
    </lineage>
</organism>
<dbReference type="GeneID" id="7017252"/>
<evidence type="ECO:0000313" key="3">
    <source>
        <dbReference type="Proteomes" id="UP000002727"/>
    </source>
</evidence>
<dbReference type="EMBL" id="CP000855">
    <property type="protein sequence ID" value="ACJ16437.1"/>
    <property type="molecule type" value="Genomic_DNA"/>
</dbReference>
<feature type="transmembrane region" description="Helical" evidence="1">
    <location>
        <begin position="52"/>
        <end position="70"/>
    </location>
</feature>
<keyword evidence="1" id="KW-0472">Membrane</keyword>
<dbReference type="HOGENOM" id="CLU_2406512_0_0_2"/>
<gene>
    <name evidence="2" type="ordered locus">TON_0949</name>
</gene>
<evidence type="ECO:0000256" key="1">
    <source>
        <dbReference type="SAM" id="Phobius"/>
    </source>
</evidence>
<dbReference type="OrthoDB" id="95511at2157"/>
<protein>
    <submittedName>
        <fullName evidence="2">Uncharacterized protein</fullName>
    </submittedName>
</protein>
<keyword evidence="1" id="KW-0812">Transmembrane</keyword>
<name>B6YWH4_THEON</name>
<reference evidence="2 3" key="1">
    <citation type="journal article" date="2008" name="J. Bacteriol.">
        <title>The complete genome sequence of Thermococcus onnurineus NA1 reveals a mixed heterotrophic and carboxydotrophic metabolism.</title>
        <authorList>
            <person name="Lee H.S."/>
            <person name="Kang S.G."/>
            <person name="Bae S.S."/>
            <person name="Lim J.K."/>
            <person name="Cho Y."/>
            <person name="Kim Y.J."/>
            <person name="Jeon J.H."/>
            <person name="Cha S.S."/>
            <person name="Kwon K.K."/>
            <person name="Kim H.T."/>
            <person name="Park C.J."/>
            <person name="Lee H.W."/>
            <person name="Kim S.I."/>
            <person name="Chun J."/>
            <person name="Colwell R.R."/>
            <person name="Kim S.J."/>
            <person name="Lee J.H."/>
        </authorList>
    </citation>
    <scope>NUCLEOTIDE SEQUENCE [LARGE SCALE GENOMIC DNA]</scope>
    <source>
        <strain evidence="2 3">NA1</strain>
    </source>
</reference>